<protein>
    <recommendedName>
        <fullName evidence="2">EF-hand domain-containing protein</fullName>
    </recommendedName>
</protein>
<dbReference type="OrthoDB" id="2016540at2759"/>
<keyword evidence="1" id="KW-1133">Transmembrane helix</keyword>
<dbReference type="GO" id="GO:0005509">
    <property type="term" value="F:calcium ion binding"/>
    <property type="evidence" value="ECO:0007669"/>
    <property type="project" value="InterPro"/>
</dbReference>
<accession>A0A640KJU6</accession>
<feature type="transmembrane region" description="Helical" evidence="1">
    <location>
        <begin position="321"/>
        <end position="348"/>
    </location>
</feature>
<dbReference type="Proteomes" id="UP000419144">
    <property type="component" value="Unassembled WGS sequence"/>
</dbReference>
<reference evidence="3" key="1">
    <citation type="submission" date="2019-11" db="EMBL/GenBank/DDBJ databases">
        <title>Leishmania tarentolae CDS.</title>
        <authorList>
            <person name="Goto Y."/>
            <person name="Yamagishi J."/>
        </authorList>
    </citation>
    <scope>NUCLEOTIDE SEQUENCE [LARGE SCALE GENOMIC DNA]</scope>
    <source>
        <strain evidence="3">Parrot Tar II</strain>
    </source>
</reference>
<feature type="domain" description="EF-hand" evidence="2">
    <location>
        <begin position="84"/>
        <end position="119"/>
    </location>
</feature>
<dbReference type="InterPro" id="IPR032816">
    <property type="entry name" value="VTT_dom"/>
</dbReference>
<dbReference type="PROSITE" id="PS00018">
    <property type="entry name" value="EF_HAND_1"/>
    <property type="match status" value="1"/>
</dbReference>
<gene>
    <name evidence="3" type="ORF">LtaPh_2807400</name>
</gene>
<evidence type="ECO:0000313" key="3">
    <source>
        <dbReference type="EMBL" id="GET89990.1"/>
    </source>
</evidence>
<feature type="transmembrane region" description="Helical" evidence="1">
    <location>
        <begin position="177"/>
        <end position="203"/>
    </location>
</feature>
<feature type="transmembrane region" description="Helical" evidence="1">
    <location>
        <begin position="354"/>
        <end position="379"/>
    </location>
</feature>
<proteinExistence type="predicted"/>
<keyword evidence="4" id="KW-1185">Reference proteome</keyword>
<name>A0A640KJU6_LEITA</name>
<comment type="caution">
    <text evidence="3">The sequence shown here is derived from an EMBL/GenBank/DDBJ whole genome shotgun (WGS) entry which is preliminary data.</text>
</comment>
<organism evidence="3 4">
    <name type="scientific">Leishmania tarentolae</name>
    <name type="common">Sauroleishmania tarentolae</name>
    <dbReference type="NCBI Taxonomy" id="5689"/>
    <lineage>
        <taxon>Eukaryota</taxon>
        <taxon>Discoba</taxon>
        <taxon>Euglenozoa</taxon>
        <taxon>Kinetoplastea</taxon>
        <taxon>Metakinetoplastina</taxon>
        <taxon>Trypanosomatida</taxon>
        <taxon>Trypanosomatidae</taxon>
        <taxon>Leishmaniinae</taxon>
        <taxon>Leishmania</taxon>
        <taxon>lizard Leishmania</taxon>
    </lineage>
</organism>
<dbReference type="AlphaFoldDB" id="A0A640KJU6"/>
<dbReference type="VEuPathDB" id="TriTrypDB:LtaPh_2807400"/>
<evidence type="ECO:0000256" key="1">
    <source>
        <dbReference type="SAM" id="Phobius"/>
    </source>
</evidence>
<feature type="transmembrane region" description="Helical" evidence="1">
    <location>
        <begin position="65"/>
        <end position="85"/>
    </location>
</feature>
<evidence type="ECO:0000259" key="2">
    <source>
        <dbReference type="PROSITE" id="PS50222"/>
    </source>
</evidence>
<dbReference type="Pfam" id="PF09335">
    <property type="entry name" value="VTT_dom"/>
    <property type="match status" value="1"/>
</dbReference>
<keyword evidence="1" id="KW-0472">Membrane</keyword>
<keyword evidence="1" id="KW-0812">Transmembrane</keyword>
<sequence length="595" mass="65515">MQKGSHERPRMPTLMNELEQAQAILANERRSLGLVHRPIRTTLLFIAYSVQGAVHYAEAALRRPLFNTVLLPLMVVVCLVSYYIVPSPAEAVFSALDLNRDGQVTAAEVNSYYTRTLKNCGGDGSAAIADQILGGRTAVNVDQFSEWWQSSATDGHLHCAAIANGWWREVEYWLADALYWVVLGVLSSIGLGTGMHSGLLFLFPHIYRTCAAVQSCGNANFWTYPTNFFYGPRERLFVCLAPESQPELAASKMSLLEYLGKVVPACMLWGAGTALGEVPPYALSYAAALQGRHEDDLQESPAAYDMMSLATNWTLQKVRRYGFWAILLLAAWPNMAYDLCGMACGQFLMPFSTFFSATLIGKAVIKVNLQAIFFIVLFSGDIIERIMQRVGSSAAAFLPSFFHVETAVEKALSAVVRARESIAKRAKGSVASTTAPQLEESESLLVHVMHWFVVGSVIWFGKSVIESFARSEQERRDEDTICELEMVLRRRHQSSAPVTTSELKELLAAAQADAQSSEGGIVFTTMRYSRLLLAVATGLTAWGLYSHQSKASSLGLTLLLHCYLDSQLSKNGASSTSMRRVLRIALAAAVLYFFV</sequence>
<dbReference type="EMBL" id="BLBS01000039">
    <property type="protein sequence ID" value="GET89990.1"/>
    <property type="molecule type" value="Genomic_DNA"/>
</dbReference>
<evidence type="ECO:0000313" key="4">
    <source>
        <dbReference type="Proteomes" id="UP000419144"/>
    </source>
</evidence>
<dbReference type="InterPro" id="IPR018247">
    <property type="entry name" value="EF_Hand_1_Ca_BS"/>
</dbReference>
<dbReference type="PROSITE" id="PS50222">
    <property type="entry name" value="EF_HAND_2"/>
    <property type="match status" value="1"/>
</dbReference>
<dbReference type="InterPro" id="IPR002048">
    <property type="entry name" value="EF_hand_dom"/>
</dbReference>